<accession>A0A0G1XG86</accession>
<dbReference type="Proteomes" id="UP000034846">
    <property type="component" value="Unassembled WGS sequence"/>
</dbReference>
<proteinExistence type="predicted"/>
<comment type="caution">
    <text evidence="1">The sequence shown here is derived from an EMBL/GenBank/DDBJ whole genome shotgun (WGS) entry which is preliminary data.</text>
</comment>
<evidence type="ECO:0000313" key="2">
    <source>
        <dbReference type="Proteomes" id="UP000034846"/>
    </source>
</evidence>
<reference evidence="1 2" key="1">
    <citation type="journal article" date="2015" name="Nature">
        <title>rRNA introns, odd ribosomes, and small enigmatic genomes across a large radiation of phyla.</title>
        <authorList>
            <person name="Brown C.T."/>
            <person name="Hug L.A."/>
            <person name="Thomas B.C."/>
            <person name="Sharon I."/>
            <person name="Castelle C.J."/>
            <person name="Singh A."/>
            <person name="Wilkins M.J."/>
            <person name="Williams K.H."/>
            <person name="Banfield J.F."/>
        </authorList>
    </citation>
    <scope>NUCLEOTIDE SEQUENCE [LARGE SCALE GENOMIC DNA]</scope>
</reference>
<organism evidence="1 2">
    <name type="scientific">Candidatus Uhrbacteria bacterium GW2011_GWD2_52_7</name>
    <dbReference type="NCBI Taxonomy" id="1618989"/>
    <lineage>
        <taxon>Bacteria</taxon>
        <taxon>Candidatus Uhriibacteriota</taxon>
    </lineage>
</organism>
<dbReference type="EMBL" id="LCRD01000028">
    <property type="protein sequence ID" value="KKW29961.1"/>
    <property type="molecule type" value="Genomic_DNA"/>
</dbReference>
<gene>
    <name evidence="1" type="ORF">UY72_C0028G0014</name>
</gene>
<sequence length="151" mass="17023">MNDLFRSAPRRSASYGDVGNQRQQYEYLRGMSRREILSVYGDAPEGLAVAIRYAFDFRLTPNGADDLSTVHHFFLADNAAGDPRVRSFLDSVMPGGDPNRCRLPLVHTRRDFGEILSCLVRMDAGYYGRVLLMRAFLVLAKDNGLFTDPSR</sequence>
<evidence type="ECO:0000313" key="1">
    <source>
        <dbReference type="EMBL" id="KKW29961.1"/>
    </source>
</evidence>
<dbReference type="AlphaFoldDB" id="A0A0G1XG86"/>
<protein>
    <submittedName>
        <fullName evidence="1">Uncharacterized protein</fullName>
    </submittedName>
</protein>
<name>A0A0G1XG86_9BACT</name>